<evidence type="ECO:0000256" key="2">
    <source>
        <dbReference type="RuleBase" id="RU362080"/>
    </source>
</evidence>
<evidence type="ECO:0000313" key="4">
    <source>
        <dbReference type="Proteomes" id="UP001555826"/>
    </source>
</evidence>
<comment type="caution">
    <text evidence="3">The sequence shown here is derived from an EMBL/GenBank/DDBJ whole genome shotgun (WGS) entry which is preliminary data.</text>
</comment>
<accession>A0ABV3P6B3</accession>
<keyword evidence="4" id="KW-1185">Reference proteome</keyword>
<evidence type="ECO:0000313" key="3">
    <source>
        <dbReference type="EMBL" id="MEW9265166.1"/>
    </source>
</evidence>
<dbReference type="Gene3D" id="3.40.1620.10">
    <property type="entry name" value="YefM-like domain"/>
    <property type="match status" value="1"/>
</dbReference>
<comment type="function">
    <text evidence="2">Antitoxin component of a type II toxin-antitoxin (TA) system.</text>
</comment>
<dbReference type="RefSeq" id="WP_367638110.1">
    <property type="nucleotide sequence ID" value="NZ_JBFNQN010000006.1"/>
</dbReference>
<comment type="similarity">
    <text evidence="1 2">Belongs to the phD/YefM antitoxin family.</text>
</comment>
<dbReference type="PANTHER" id="PTHR35377">
    <property type="entry name" value="ANTITOXIN VAPB49-RELATED-RELATED"/>
    <property type="match status" value="1"/>
</dbReference>
<sequence length="81" mass="8763">MTRTVNVHEAKTHLSRLLEAVEQGEDVVIARAGKPVARLVPVPARVARVPGTLKGQVVIADDFDETPVDVVASFYDDLEPS</sequence>
<evidence type="ECO:0000256" key="1">
    <source>
        <dbReference type="ARBA" id="ARBA00009981"/>
    </source>
</evidence>
<organism evidence="3 4">
    <name type="scientific">Kineococcus endophyticus</name>
    <dbReference type="NCBI Taxonomy" id="1181883"/>
    <lineage>
        <taxon>Bacteria</taxon>
        <taxon>Bacillati</taxon>
        <taxon>Actinomycetota</taxon>
        <taxon>Actinomycetes</taxon>
        <taxon>Kineosporiales</taxon>
        <taxon>Kineosporiaceae</taxon>
        <taxon>Kineococcus</taxon>
    </lineage>
</organism>
<dbReference type="InterPro" id="IPR051416">
    <property type="entry name" value="phD-YefM_TA_antitoxins"/>
</dbReference>
<gene>
    <name evidence="3" type="ORF">AB1207_10440</name>
</gene>
<proteinExistence type="inferred from homology"/>
<protein>
    <recommendedName>
        <fullName evidence="2">Antitoxin</fullName>
    </recommendedName>
</protein>
<name>A0ABV3P6B3_9ACTN</name>
<dbReference type="Proteomes" id="UP001555826">
    <property type="component" value="Unassembled WGS sequence"/>
</dbReference>
<dbReference type="EMBL" id="JBFNQN010000006">
    <property type="protein sequence ID" value="MEW9265166.1"/>
    <property type="molecule type" value="Genomic_DNA"/>
</dbReference>
<dbReference type="NCBIfam" id="TIGR01552">
    <property type="entry name" value="phd_fam"/>
    <property type="match status" value="1"/>
</dbReference>
<dbReference type="InterPro" id="IPR006442">
    <property type="entry name" value="Antitoxin_Phd/YefM"/>
</dbReference>
<dbReference type="SUPFAM" id="SSF143120">
    <property type="entry name" value="YefM-like"/>
    <property type="match status" value="1"/>
</dbReference>
<reference evidence="3 4" key="1">
    <citation type="submission" date="2024-07" db="EMBL/GenBank/DDBJ databases">
        <authorList>
            <person name="Thanompreechachai J."/>
            <person name="Duangmal K."/>
        </authorList>
    </citation>
    <scope>NUCLEOTIDE SEQUENCE [LARGE SCALE GENOMIC DNA]</scope>
    <source>
        <strain evidence="3 4">KCTC 19886</strain>
    </source>
</reference>
<dbReference type="Pfam" id="PF02604">
    <property type="entry name" value="PhdYeFM_antitox"/>
    <property type="match status" value="1"/>
</dbReference>
<dbReference type="InterPro" id="IPR036165">
    <property type="entry name" value="YefM-like_sf"/>
</dbReference>